<dbReference type="AlphaFoldDB" id="A0AAN9LUG2"/>
<gene>
    <name evidence="2" type="ORF">VNO80_25566</name>
</gene>
<accession>A0AAN9LUG2</accession>
<evidence type="ECO:0000256" key="1">
    <source>
        <dbReference type="SAM" id="MobiDB-lite"/>
    </source>
</evidence>
<evidence type="ECO:0000313" key="2">
    <source>
        <dbReference type="EMBL" id="KAK7342610.1"/>
    </source>
</evidence>
<name>A0AAN9LUG2_PHACN</name>
<protein>
    <submittedName>
        <fullName evidence="2">Uncharacterized protein</fullName>
    </submittedName>
</protein>
<feature type="region of interest" description="Disordered" evidence="1">
    <location>
        <begin position="28"/>
        <end position="49"/>
    </location>
</feature>
<sequence>MKHFVLSFSLARALPREAVFDAVDVLSDSGPAHPIQSPTPHRRRQDPYDIDRNAAFRSGRRLGGKPHRRFQRVSFVFPPARGALPASVE</sequence>
<reference evidence="2 3" key="1">
    <citation type="submission" date="2024-01" db="EMBL/GenBank/DDBJ databases">
        <title>The genomes of 5 underutilized Papilionoideae crops provide insights into root nodulation and disease resistanc.</title>
        <authorList>
            <person name="Jiang F."/>
        </authorList>
    </citation>
    <scope>NUCLEOTIDE SEQUENCE [LARGE SCALE GENOMIC DNA]</scope>
    <source>
        <strain evidence="2">JINMINGXINNONG_FW02</strain>
        <tissue evidence="2">Leaves</tissue>
    </source>
</reference>
<dbReference type="EMBL" id="JAYMYR010000009">
    <property type="protein sequence ID" value="KAK7342610.1"/>
    <property type="molecule type" value="Genomic_DNA"/>
</dbReference>
<organism evidence="2 3">
    <name type="scientific">Phaseolus coccineus</name>
    <name type="common">Scarlet runner bean</name>
    <name type="synonym">Phaseolus multiflorus</name>
    <dbReference type="NCBI Taxonomy" id="3886"/>
    <lineage>
        <taxon>Eukaryota</taxon>
        <taxon>Viridiplantae</taxon>
        <taxon>Streptophyta</taxon>
        <taxon>Embryophyta</taxon>
        <taxon>Tracheophyta</taxon>
        <taxon>Spermatophyta</taxon>
        <taxon>Magnoliopsida</taxon>
        <taxon>eudicotyledons</taxon>
        <taxon>Gunneridae</taxon>
        <taxon>Pentapetalae</taxon>
        <taxon>rosids</taxon>
        <taxon>fabids</taxon>
        <taxon>Fabales</taxon>
        <taxon>Fabaceae</taxon>
        <taxon>Papilionoideae</taxon>
        <taxon>50 kb inversion clade</taxon>
        <taxon>NPAAA clade</taxon>
        <taxon>indigoferoid/millettioid clade</taxon>
        <taxon>Phaseoleae</taxon>
        <taxon>Phaseolus</taxon>
    </lineage>
</organism>
<proteinExistence type="predicted"/>
<keyword evidence="3" id="KW-1185">Reference proteome</keyword>
<comment type="caution">
    <text evidence="2">The sequence shown here is derived from an EMBL/GenBank/DDBJ whole genome shotgun (WGS) entry which is preliminary data.</text>
</comment>
<evidence type="ECO:0000313" key="3">
    <source>
        <dbReference type="Proteomes" id="UP001374584"/>
    </source>
</evidence>
<dbReference type="Proteomes" id="UP001374584">
    <property type="component" value="Unassembled WGS sequence"/>
</dbReference>